<sequence length="85" mass="9483">MVATRLDSKTTAKNLAKVVLGQSMAKQHPASRDTVNKILVSQVHNQRALGTPVTRVQKILLAHMVPGDIPVHRRMAVLKFRKEIH</sequence>
<name>L1MGD8_9CORY</name>
<comment type="caution">
    <text evidence="1">The sequence shown here is derived from an EMBL/GenBank/DDBJ whole genome shotgun (WGS) entry which is preliminary data.</text>
</comment>
<protein>
    <submittedName>
        <fullName evidence="1">Uncharacterized protein</fullName>
    </submittedName>
</protein>
<keyword evidence="2" id="KW-1185">Reference proteome</keyword>
<evidence type="ECO:0000313" key="2">
    <source>
        <dbReference type="Proteomes" id="UP000010445"/>
    </source>
</evidence>
<proteinExistence type="predicted"/>
<dbReference type="STRING" id="1035195.HMPREF9997_01340"/>
<dbReference type="HOGENOM" id="CLU_2507052_0_0_11"/>
<reference evidence="1 2" key="1">
    <citation type="submission" date="2012-05" db="EMBL/GenBank/DDBJ databases">
        <authorList>
            <person name="Weinstock G."/>
            <person name="Sodergren E."/>
            <person name="Lobos E.A."/>
            <person name="Fulton L."/>
            <person name="Fulton R."/>
            <person name="Courtney L."/>
            <person name="Fronick C."/>
            <person name="O'Laughlin M."/>
            <person name="Godfrey J."/>
            <person name="Wilson R.M."/>
            <person name="Miner T."/>
            <person name="Farmer C."/>
            <person name="Delehaunty K."/>
            <person name="Cordes M."/>
            <person name="Minx P."/>
            <person name="Tomlinson C."/>
            <person name="Chen J."/>
            <person name="Wollam A."/>
            <person name="Pepin K.H."/>
            <person name="Bhonagiri V."/>
            <person name="Zhang X."/>
            <person name="Suruliraj S."/>
            <person name="Warren W."/>
            <person name="Mitreva M."/>
            <person name="Mardis E.R."/>
            <person name="Wilson R.K."/>
        </authorList>
    </citation>
    <scope>NUCLEOTIDE SEQUENCE [LARGE SCALE GENOMIC DNA]</scope>
    <source>
        <strain evidence="1 2">F0235</strain>
    </source>
</reference>
<organism evidence="1 2">
    <name type="scientific">Corynebacterium durum F0235</name>
    <dbReference type="NCBI Taxonomy" id="1035195"/>
    <lineage>
        <taxon>Bacteria</taxon>
        <taxon>Bacillati</taxon>
        <taxon>Actinomycetota</taxon>
        <taxon>Actinomycetes</taxon>
        <taxon>Mycobacteriales</taxon>
        <taxon>Corynebacteriaceae</taxon>
        <taxon>Corynebacterium</taxon>
    </lineage>
</organism>
<dbReference type="AlphaFoldDB" id="L1MGD8"/>
<accession>L1MGD8</accession>
<dbReference type="EMBL" id="AMEM01000018">
    <property type="protein sequence ID" value="EKX90125.1"/>
    <property type="molecule type" value="Genomic_DNA"/>
</dbReference>
<gene>
    <name evidence="1" type="ORF">HMPREF9997_01340</name>
</gene>
<dbReference type="Proteomes" id="UP000010445">
    <property type="component" value="Unassembled WGS sequence"/>
</dbReference>
<evidence type="ECO:0000313" key="1">
    <source>
        <dbReference type="EMBL" id="EKX90125.1"/>
    </source>
</evidence>